<gene>
    <name evidence="2" type="ORF">CEPID_00385</name>
</gene>
<sequence length="248" mass="26366">MLLRNELLKYRRSHVWTVLVLIPFISVGFGAGNYFANQEMLSSGWSSYLSQAVLFYGLFFMTIGTAILASAAWRLEHRGFNWNQLMTVPRGTGGIIGAKIAAIVVLVAIMQMIMLALALIVGLVLNVPGSIPWVNVVAIVLAIAPGAAVAAWQSFFSMIIRNFAAPVAIALCGTILTYGVVSAGLEGLMFALPSALVTNTLAIGSTALSTAGTLDLLNIVAVLFSSLVSIGIAWSAAVFWLRCVDIRS</sequence>
<feature type="transmembrane region" description="Helical" evidence="1">
    <location>
        <begin position="96"/>
        <end position="125"/>
    </location>
</feature>
<proteinExistence type="predicted"/>
<protein>
    <recommendedName>
        <fullName evidence="4">ABC-2 family transporter protein</fullName>
    </recommendedName>
</protein>
<name>A0A0G3GL55_9CORY</name>
<feature type="transmembrane region" description="Helical" evidence="1">
    <location>
        <begin position="48"/>
        <end position="75"/>
    </location>
</feature>
<evidence type="ECO:0000313" key="3">
    <source>
        <dbReference type="Proteomes" id="UP000035368"/>
    </source>
</evidence>
<keyword evidence="1" id="KW-0472">Membrane</keyword>
<evidence type="ECO:0008006" key="4">
    <source>
        <dbReference type="Google" id="ProtNLM"/>
    </source>
</evidence>
<dbReference type="STRING" id="1050174.CEPID_00385"/>
<accession>A0A0G3GL55</accession>
<dbReference type="AlphaFoldDB" id="A0A0G3GL55"/>
<feature type="transmembrane region" description="Helical" evidence="1">
    <location>
        <begin position="131"/>
        <end position="151"/>
    </location>
</feature>
<keyword evidence="1" id="KW-0812">Transmembrane</keyword>
<evidence type="ECO:0000256" key="1">
    <source>
        <dbReference type="SAM" id="Phobius"/>
    </source>
</evidence>
<reference evidence="2 3" key="1">
    <citation type="submission" date="2015-05" db="EMBL/GenBank/DDBJ databases">
        <title>Complete genome sequence of Corynebacterium epidermidicanis DSM 45586, isolated from the skin of a dog suffering from pruritus.</title>
        <authorList>
            <person name="Ruckert C."/>
            <person name="Albersmeier A."/>
            <person name="Winkler A."/>
            <person name="Tauch A."/>
        </authorList>
    </citation>
    <scope>NUCLEOTIDE SEQUENCE [LARGE SCALE GENOMIC DNA]</scope>
    <source>
        <strain evidence="2 3">DSM 45586</strain>
    </source>
</reference>
<dbReference type="RefSeq" id="WP_047239283.1">
    <property type="nucleotide sequence ID" value="NZ_CP011541.1"/>
</dbReference>
<dbReference type="Pfam" id="PF12730">
    <property type="entry name" value="ABC2_membrane_4"/>
    <property type="match status" value="1"/>
</dbReference>
<feature type="transmembrane region" description="Helical" evidence="1">
    <location>
        <begin position="216"/>
        <end position="241"/>
    </location>
</feature>
<keyword evidence="1" id="KW-1133">Transmembrane helix</keyword>
<evidence type="ECO:0000313" key="2">
    <source>
        <dbReference type="EMBL" id="AKK01971.1"/>
    </source>
</evidence>
<feature type="transmembrane region" description="Helical" evidence="1">
    <location>
        <begin position="15"/>
        <end position="36"/>
    </location>
</feature>
<dbReference type="PATRIC" id="fig|1050174.4.peg.81"/>
<dbReference type="KEGG" id="cei:CEPID_00385"/>
<dbReference type="EMBL" id="CP011541">
    <property type="protein sequence ID" value="AKK01971.1"/>
    <property type="molecule type" value="Genomic_DNA"/>
</dbReference>
<organism evidence="2 3">
    <name type="scientific">Corynebacterium epidermidicanis</name>
    <dbReference type="NCBI Taxonomy" id="1050174"/>
    <lineage>
        <taxon>Bacteria</taxon>
        <taxon>Bacillati</taxon>
        <taxon>Actinomycetota</taxon>
        <taxon>Actinomycetes</taxon>
        <taxon>Mycobacteriales</taxon>
        <taxon>Corynebacteriaceae</taxon>
        <taxon>Corynebacterium</taxon>
    </lineage>
</organism>
<dbReference type="Proteomes" id="UP000035368">
    <property type="component" value="Chromosome"/>
</dbReference>
<feature type="transmembrane region" description="Helical" evidence="1">
    <location>
        <begin position="163"/>
        <end position="181"/>
    </location>
</feature>
<dbReference type="CDD" id="cd21809">
    <property type="entry name" value="ABC-2_lan_permease-like"/>
    <property type="match status" value="1"/>
</dbReference>
<keyword evidence="3" id="KW-1185">Reference proteome</keyword>